<organism evidence="2">
    <name type="scientific">Rhodanobacter sp. IGA1.0</name>
    <dbReference type="NCBI Taxonomy" id="3158582"/>
    <lineage>
        <taxon>Bacteria</taxon>
        <taxon>Pseudomonadati</taxon>
        <taxon>Pseudomonadota</taxon>
        <taxon>Gammaproteobacteria</taxon>
        <taxon>Lysobacterales</taxon>
        <taxon>Rhodanobacteraceae</taxon>
        <taxon>Rhodanobacter</taxon>
    </lineage>
</organism>
<evidence type="ECO:0008006" key="3">
    <source>
        <dbReference type="Google" id="ProtNLM"/>
    </source>
</evidence>
<dbReference type="RefSeq" id="WP_350016042.1">
    <property type="nucleotide sequence ID" value="NZ_CP157948.1"/>
</dbReference>
<evidence type="ECO:0000313" key="2">
    <source>
        <dbReference type="EMBL" id="XBS89625.1"/>
    </source>
</evidence>
<dbReference type="AlphaFoldDB" id="A0AAU7QJR6"/>
<feature type="signal peptide" evidence="1">
    <location>
        <begin position="1"/>
        <end position="21"/>
    </location>
</feature>
<proteinExistence type="predicted"/>
<name>A0AAU7QJR6_9GAMM</name>
<reference evidence="2" key="1">
    <citation type="submission" date="2024-06" db="EMBL/GenBank/DDBJ databases">
        <authorList>
            <person name="Sun Y."/>
        </authorList>
    </citation>
    <scope>NUCLEOTIDE SEQUENCE</scope>
    <source>
        <strain evidence="2">IGA1.0</strain>
    </source>
</reference>
<evidence type="ECO:0000256" key="1">
    <source>
        <dbReference type="SAM" id="SignalP"/>
    </source>
</evidence>
<feature type="chain" id="PRO_5043975191" description="UrcA family protein" evidence="1">
    <location>
        <begin position="22"/>
        <end position="108"/>
    </location>
</feature>
<keyword evidence="1" id="KW-0732">Signal</keyword>
<protein>
    <recommendedName>
        <fullName evidence="3">UrcA family protein</fullName>
    </recommendedName>
</protein>
<accession>A0AAU7QJR6</accession>
<dbReference type="EMBL" id="CP157948">
    <property type="protein sequence ID" value="XBS89625.1"/>
    <property type="molecule type" value="Genomic_DNA"/>
</dbReference>
<sequence length="108" mass="11848">MNRRLRFAAVLLTACIAPAFAQEGAATLPSVRVTGYVADCASPRLPTQRQIEAWTDLHNFGQVYAARERLMAGIGRACQGRGVDHVQVVMQRLSQGEPRLVAMARQAR</sequence>
<gene>
    <name evidence="2" type="ORF">ABNK63_14670</name>
</gene>